<gene>
    <name evidence="1" type="ORF">SAMD00023353_3500170</name>
</gene>
<name>A0A1S8A8Y8_ROSNE</name>
<accession>A0A1S8A8Y8</accession>
<dbReference type="Proteomes" id="UP000054516">
    <property type="component" value="Unassembled WGS sequence"/>
</dbReference>
<protein>
    <submittedName>
        <fullName evidence="1">Putative P-loop containing nucleoside triphosphate hydrolase</fullName>
    </submittedName>
</protein>
<keyword evidence="2" id="KW-1185">Reference proteome</keyword>
<dbReference type="OMA" id="MHSSPRE"/>
<organism evidence="1">
    <name type="scientific">Rosellinia necatrix</name>
    <name type="common">White root-rot fungus</name>
    <dbReference type="NCBI Taxonomy" id="77044"/>
    <lineage>
        <taxon>Eukaryota</taxon>
        <taxon>Fungi</taxon>
        <taxon>Dikarya</taxon>
        <taxon>Ascomycota</taxon>
        <taxon>Pezizomycotina</taxon>
        <taxon>Sordariomycetes</taxon>
        <taxon>Xylariomycetidae</taxon>
        <taxon>Xylariales</taxon>
        <taxon>Xylariaceae</taxon>
        <taxon>Rosellinia</taxon>
    </lineage>
</organism>
<dbReference type="AlphaFoldDB" id="A0A1S8A8Y8"/>
<dbReference type="STRING" id="77044.A0A1S8A8Y8"/>
<evidence type="ECO:0000313" key="2">
    <source>
        <dbReference type="Proteomes" id="UP000054516"/>
    </source>
</evidence>
<keyword evidence="1" id="KW-0378">Hydrolase</keyword>
<reference evidence="1" key="1">
    <citation type="submission" date="2016-03" db="EMBL/GenBank/DDBJ databases">
        <title>Draft genome sequence of Rosellinia necatrix.</title>
        <authorList>
            <person name="Kanematsu S."/>
        </authorList>
    </citation>
    <scope>NUCLEOTIDE SEQUENCE [LARGE SCALE GENOMIC DNA]</scope>
    <source>
        <strain evidence="1">W97</strain>
    </source>
</reference>
<evidence type="ECO:0000313" key="1">
    <source>
        <dbReference type="EMBL" id="GAW26517.1"/>
    </source>
</evidence>
<proteinExistence type="predicted"/>
<dbReference type="GO" id="GO:0016787">
    <property type="term" value="F:hydrolase activity"/>
    <property type="evidence" value="ECO:0007669"/>
    <property type="project" value="UniProtKB-KW"/>
</dbReference>
<dbReference type="OrthoDB" id="20872at2759"/>
<sequence>MSLTESVELLKSKILEEQWCQADAVALIEELSFLPLAITQAAAFICKNNVTVSEYLETMRASDDDAKELLSQHLEDPRRDLESENSVMRSWKLAYDHLSRNVPRAAGMLSL</sequence>
<dbReference type="EMBL" id="DF977480">
    <property type="protein sequence ID" value="GAW26517.1"/>
    <property type="molecule type" value="Genomic_DNA"/>
</dbReference>